<organism evidence="2 3">
    <name type="scientific">[Mycobacterium] fortunisiensis</name>
    <dbReference type="NCBI Taxonomy" id="2600579"/>
    <lineage>
        <taxon>Bacteria</taxon>
        <taxon>Bacillati</taxon>
        <taxon>Actinomycetota</taxon>
        <taxon>Actinomycetes</taxon>
        <taxon>Mycobacteriales</taxon>
        <taxon>Mycobacteriaceae</taxon>
        <taxon>Mycolicibacterium</taxon>
    </lineage>
</organism>
<name>A0ABS6KJ24_9MYCO</name>
<protein>
    <submittedName>
        <fullName evidence="2">DUF2235 domain-containing protein</fullName>
    </submittedName>
</protein>
<dbReference type="PANTHER" id="PTHR33840">
    <property type="match status" value="1"/>
</dbReference>
<comment type="caution">
    <text evidence="2">The sequence shown here is derived from an EMBL/GenBank/DDBJ whole genome shotgun (WGS) entry which is preliminary data.</text>
</comment>
<proteinExistence type="predicted"/>
<feature type="domain" description="T6SS Phospholipase effector Tle1-like catalytic" evidence="1">
    <location>
        <begin position="2"/>
        <end position="234"/>
    </location>
</feature>
<sequence length="329" mass="36147">MKNIALCFDHTDEQPGLRDASNTELLFRLLDDTDQLTWYHSGTGRRYGRRITPGRRADAVSEARAAIVEAYRFLGEAWDPGDRIFVFGGGEGGHRAGELATLLGTVGLLPAHSDDVLDYALATYVLPRTARTPQDWRHIRVLAAQLFGDRDPAVPVRFVGLWNATATPGTKQRMGPLPTVQAGRHAVAVEGGRHTIRYCEHLDEVWFRGSGADITGGTGACWPLADIALDWMLDGAAAAGLRVFDHSSCPTDLDALAGTAPVIGRCRPPLDAKVHASVELYLRSHPHYWRRLPARIEWTDVDWLARGERLVHTPVPVTMPRDVLTALAS</sequence>
<gene>
    <name evidence="2" type="ORF">FR943_07005</name>
</gene>
<dbReference type="EMBL" id="VOMB01000010">
    <property type="protein sequence ID" value="MBU9763588.1"/>
    <property type="molecule type" value="Genomic_DNA"/>
</dbReference>
<evidence type="ECO:0000259" key="1">
    <source>
        <dbReference type="Pfam" id="PF09994"/>
    </source>
</evidence>
<dbReference type="Pfam" id="PF09994">
    <property type="entry name" value="T6SS_Tle1-like_cat"/>
    <property type="match status" value="1"/>
</dbReference>
<evidence type="ECO:0000313" key="3">
    <source>
        <dbReference type="Proteomes" id="UP000812982"/>
    </source>
</evidence>
<keyword evidence="3" id="KW-1185">Reference proteome</keyword>
<reference evidence="2 3" key="1">
    <citation type="journal article" date="2021" name="Sci. Rep.">
        <title>Phenotypic and genomic hallmarks of a novel, potentially pathogenic rapidly growing Mycobacterium species related to the Mycobacterium fortuitum complex.</title>
        <authorList>
            <person name="Gharbi R."/>
            <person name="Khanna V."/>
            <person name="Frigui W."/>
            <person name="Mhenni B."/>
            <person name="Brosch R."/>
            <person name="Mardassi H."/>
        </authorList>
    </citation>
    <scope>NUCLEOTIDE SEQUENCE [LARGE SCALE GENOMIC DNA]</scope>
    <source>
        <strain evidence="2 3">TNTM28</strain>
    </source>
</reference>
<dbReference type="RefSeq" id="WP_217155921.1">
    <property type="nucleotide sequence ID" value="NZ_VOMB01000010.1"/>
</dbReference>
<dbReference type="PANTHER" id="PTHR33840:SF1">
    <property type="entry name" value="TLE1 PHOSPHOLIPASE DOMAIN-CONTAINING PROTEIN"/>
    <property type="match status" value="1"/>
</dbReference>
<dbReference type="Proteomes" id="UP000812982">
    <property type="component" value="Unassembled WGS sequence"/>
</dbReference>
<accession>A0ABS6KJ24</accession>
<dbReference type="InterPro" id="IPR018712">
    <property type="entry name" value="Tle1-like_cat"/>
</dbReference>
<evidence type="ECO:0000313" key="2">
    <source>
        <dbReference type="EMBL" id="MBU9763588.1"/>
    </source>
</evidence>